<feature type="region of interest" description="Disordered" evidence="1">
    <location>
        <begin position="111"/>
        <end position="139"/>
    </location>
</feature>
<protein>
    <submittedName>
        <fullName evidence="2">Uncharacterized protein</fullName>
    </submittedName>
</protein>
<dbReference type="OrthoDB" id="3078369at2"/>
<evidence type="ECO:0000256" key="1">
    <source>
        <dbReference type="SAM" id="MobiDB-lite"/>
    </source>
</evidence>
<organism evidence="2 3">
    <name type="scientific">Pedosphaera parvula (strain Ellin514)</name>
    <dbReference type="NCBI Taxonomy" id="320771"/>
    <lineage>
        <taxon>Bacteria</taxon>
        <taxon>Pseudomonadati</taxon>
        <taxon>Verrucomicrobiota</taxon>
        <taxon>Pedosphaerae</taxon>
        <taxon>Pedosphaerales</taxon>
        <taxon>Pedosphaeraceae</taxon>
        <taxon>Pedosphaera</taxon>
    </lineage>
</organism>
<name>B9XAG1_PEDPL</name>
<dbReference type="AlphaFoldDB" id="B9XAG1"/>
<dbReference type="EMBL" id="ABOX02000002">
    <property type="protein sequence ID" value="EEF62996.1"/>
    <property type="molecule type" value="Genomic_DNA"/>
</dbReference>
<sequence length="513" mass="54970">MNFLTEDSILMCPHGGTVQLKGRGKPSFKINGQAVICLSGLIGAPFDDKCTQVGPGLKPCTTVTSVTAGFARPMVVGRSTPLLSSVQAITDSSPPGMIHCSTVQQLARCHTAAPHQANAGSGSKEGKNRSSTQASHKVSVKIKPARINDGGYQLQWSGTKEPTDLVLLVLGNPNLNEDLSVASQDSSRVLDITKYSTAGNLYAEDLDLLLRHILSLYQSRASELAMTIQCKAVLSRGGVVHVDSADAKAVSLACPARPVPIPLKLSAASELKPIIYYFDPPNDKYGRTLTLVAASAEKFAWFRYDGKFETNPQARGMDCTTFVLSMLAPDFSYGKNSIKSNWALTGILGGVAAEMRLAELEKPVPLAGGAVGIHSQTNPASGYVVINHAGKSHALSGVTKPVGVPLIDLPAWLLAALLDSSHRPGSIKLVDAAKQAQIGQYTASLDSGLFLVWVSHHIALLLDGWIHEFNSYQKGPSGYIRMTASQWFQKRPADEHWTVVRLPNETADKIRNI</sequence>
<comment type="caution">
    <text evidence="2">The sequence shown here is derived from an EMBL/GenBank/DDBJ whole genome shotgun (WGS) entry which is preliminary data.</text>
</comment>
<keyword evidence="3" id="KW-1185">Reference proteome</keyword>
<reference evidence="2 3" key="1">
    <citation type="journal article" date="2011" name="J. Bacteriol.">
        <title>Genome sequence of 'Pedosphaera parvula' Ellin514, an aerobic Verrucomicrobial isolate from pasture soil.</title>
        <authorList>
            <person name="Kant R."/>
            <person name="van Passel M.W."/>
            <person name="Sangwan P."/>
            <person name="Palva A."/>
            <person name="Lucas S."/>
            <person name="Copeland A."/>
            <person name="Lapidus A."/>
            <person name="Glavina Del Rio T."/>
            <person name="Dalin E."/>
            <person name="Tice H."/>
            <person name="Bruce D."/>
            <person name="Goodwin L."/>
            <person name="Pitluck S."/>
            <person name="Chertkov O."/>
            <person name="Larimer F.W."/>
            <person name="Land M.L."/>
            <person name="Hauser L."/>
            <person name="Brettin T.S."/>
            <person name="Detter J.C."/>
            <person name="Han S."/>
            <person name="de Vos W.M."/>
            <person name="Janssen P.H."/>
            <person name="Smidt H."/>
        </authorList>
    </citation>
    <scope>NUCLEOTIDE SEQUENCE [LARGE SCALE GENOMIC DNA]</scope>
    <source>
        <strain evidence="2 3">Ellin514</strain>
    </source>
</reference>
<dbReference type="Proteomes" id="UP000003688">
    <property type="component" value="Unassembled WGS sequence"/>
</dbReference>
<gene>
    <name evidence="2" type="ORF">Cflav_PD5631</name>
</gene>
<accession>B9XAG1</accession>
<dbReference type="STRING" id="320771.Cflav_PD5631"/>
<proteinExistence type="predicted"/>
<dbReference type="RefSeq" id="WP_007412809.1">
    <property type="nucleotide sequence ID" value="NZ_ABOX02000002.1"/>
</dbReference>
<evidence type="ECO:0000313" key="2">
    <source>
        <dbReference type="EMBL" id="EEF62996.1"/>
    </source>
</evidence>
<evidence type="ECO:0000313" key="3">
    <source>
        <dbReference type="Proteomes" id="UP000003688"/>
    </source>
</evidence>